<dbReference type="Pfam" id="PF13738">
    <property type="entry name" value="Pyr_redox_3"/>
    <property type="match status" value="1"/>
</dbReference>
<dbReference type="InterPro" id="IPR036188">
    <property type="entry name" value="FAD/NAD-bd_sf"/>
</dbReference>
<name>A0A562P8M3_9HYPH</name>
<dbReference type="RefSeq" id="WP_145714939.1">
    <property type="nucleotide sequence ID" value="NZ_BSPF01000121.1"/>
</dbReference>
<comment type="caution">
    <text evidence="2">The sequence shown here is derived from an EMBL/GenBank/DDBJ whole genome shotgun (WGS) entry which is preliminary data.</text>
</comment>
<reference evidence="2 3" key="1">
    <citation type="journal article" date="2015" name="Stand. Genomic Sci.">
        <title>Genomic Encyclopedia of Bacterial and Archaeal Type Strains, Phase III: the genomes of soil and plant-associated and newly described type strains.</title>
        <authorList>
            <person name="Whitman W.B."/>
            <person name="Woyke T."/>
            <person name="Klenk H.P."/>
            <person name="Zhou Y."/>
            <person name="Lilburn T.G."/>
            <person name="Beck B.J."/>
            <person name="De Vos P."/>
            <person name="Vandamme P."/>
            <person name="Eisen J.A."/>
            <person name="Garrity G."/>
            <person name="Hugenholtz P."/>
            <person name="Kyrpides N.C."/>
        </authorList>
    </citation>
    <scope>NUCLEOTIDE SEQUENCE [LARGE SCALE GENOMIC DNA]</scope>
    <source>
        <strain evidence="2 3">CGMCC 1.2546</strain>
    </source>
</reference>
<evidence type="ECO:0000313" key="3">
    <source>
        <dbReference type="Proteomes" id="UP000317122"/>
    </source>
</evidence>
<dbReference type="PANTHER" id="PTHR43539">
    <property type="entry name" value="FLAVIN-BINDING MONOOXYGENASE-LIKE PROTEIN (AFU_ORTHOLOGUE AFUA_4G09220)"/>
    <property type="match status" value="1"/>
</dbReference>
<protein>
    <submittedName>
        <fullName evidence="2">Putative flavoprotein involved in K+ transport</fullName>
    </submittedName>
</protein>
<accession>A0A562P8M3</accession>
<evidence type="ECO:0000313" key="2">
    <source>
        <dbReference type="EMBL" id="TWI40824.1"/>
    </source>
</evidence>
<gene>
    <name evidence="2" type="ORF">IQ26_01245</name>
</gene>
<sequence length="410" mass="44604">MEQADVVIVGAGQAGIALSHCLRNRGIPHVVLERGRIGERWRSSTWHSLRLLTPNWLNALPGSPYRGSEPDGYMTRDAFVETLVGYAHQSQAPVRSYVDVLSCEQDGQGFSLRTTAGDWSAKVVVVATGHCDVPSIPFAPHAGADQPVSIHASQYQSPDELASGGVLVVGASSSGVQIADELGRSGRRVILSVGKHTRLPRIWRDKDIFWWLYHMGFMSQRLDDLTDPDSARRQPSLQLAGRTDHSNVDLATLQRIGVELTGRLNDISNRTICFADDLEDSVTAADAKQDRLLRQIDQFAGHKSMIFGPAPIKVPPNCLKRLSFANDDIGAIIWATGYSRSFSWLKLPAFTADGELAHKDGITTVAGLYALGFRFLRKRDSNFIGGVGADAEAIAAHVSHYLGQSGLKAA</sequence>
<dbReference type="SUPFAM" id="SSF51905">
    <property type="entry name" value="FAD/NAD(P)-binding domain"/>
    <property type="match status" value="1"/>
</dbReference>
<dbReference type="Proteomes" id="UP000317122">
    <property type="component" value="Unassembled WGS sequence"/>
</dbReference>
<dbReference type="AlphaFoldDB" id="A0A562P8M3"/>
<dbReference type="InterPro" id="IPR050982">
    <property type="entry name" value="Auxin_biosynth/cation_transpt"/>
</dbReference>
<dbReference type="Gene3D" id="3.50.50.60">
    <property type="entry name" value="FAD/NAD(P)-binding domain"/>
    <property type="match status" value="1"/>
</dbReference>
<dbReference type="GO" id="GO:0050660">
    <property type="term" value="F:flavin adenine dinucleotide binding"/>
    <property type="evidence" value="ECO:0007669"/>
    <property type="project" value="TreeGrafter"/>
</dbReference>
<keyword evidence="1" id="KW-0560">Oxidoreductase</keyword>
<dbReference type="PRINTS" id="PR00411">
    <property type="entry name" value="PNDRDTASEI"/>
</dbReference>
<evidence type="ECO:0000256" key="1">
    <source>
        <dbReference type="ARBA" id="ARBA00023002"/>
    </source>
</evidence>
<dbReference type="EMBL" id="VLKT01000006">
    <property type="protein sequence ID" value="TWI40824.1"/>
    <property type="molecule type" value="Genomic_DNA"/>
</dbReference>
<keyword evidence="3" id="KW-1185">Reference proteome</keyword>
<dbReference type="PANTHER" id="PTHR43539:SF78">
    <property type="entry name" value="FLAVIN-CONTAINING MONOOXYGENASE"/>
    <property type="match status" value="1"/>
</dbReference>
<dbReference type="GO" id="GO:0004497">
    <property type="term" value="F:monooxygenase activity"/>
    <property type="evidence" value="ECO:0007669"/>
    <property type="project" value="TreeGrafter"/>
</dbReference>
<proteinExistence type="predicted"/>
<dbReference type="OrthoDB" id="9773233at2"/>
<organism evidence="2 3">
    <name type="scientific">Mesorhizobium tianshanense</name>
    <dbReference type="NCBI Taxonomy" id="39844"/>
    <lineage>
        <taxon>Bacteria</taxon>
        <taxon>Pseudomonadati</taxon>
        <taxon>Pseudomonadota</taxon>
        <taxon>Alphaproteobacteria</taxon>
        <taxon>Hyphomicrobiales</taxon>
        <taxon>Phyllobacteriaceae</taxon>
        <taxon>Mesorhizobium</taxon>
    </lineage>
</organism>